<reference evidence="3 4" key="3">
    <citation type="journal article" date="2017" name="G3 (Bethesda)">
        <title>Comparative analysis highlights variable genome content of wheat rusts and divergence of the mating loci.</title>
        <authorList>
            <person name="Cuomo C.A."/>
            <person name="Bakkeren G."/>
            <person name="Khalil H.B."/>
            <person name="Panwar V."/>
            <person name="Joly D."/>
            <person name="Linning R."/>
            <person name="Sakthikumar S."/>
            <person name="Song X."/>
            <person name="Adiconis X."/>
            <person name="Fan L."/>
            <person name="Goldberg J.M."/>
            <person name="Levin J.Z."/>
            <person name="Young S."/>
            <person name="Zeng Q."/>
            <person name="Anikster Y."/>
            <person name="Bruce M."/>
            <person name="Wang M."/>
            <person name="Yin C."/>
            <person name="McCallum B."/>
            <person name="Szabo L.J."/>
            <person name="Hulbert S."/>
            <person name="Chen X."/>
            <person name="Fellers J.P."/>
        </authorList>
    </citation>
    <scope>NUCLEOTIDE SEQUENCE</scope>
    <source>
        <strain evidence="4">Isolate 1-1 / race 1 (BBBD)</strain>
        <strain evidence="3">isolate 1-1 / race 1 (BBBD)</strain>
    </source>
</reference>
<evidence type="ECO:0000313" key="4">
    <source>
        <dbReference type="Proteomes" id="UP000005240"/>
    </source>
</evidence>
<reference evidence="2" key="1">
    <citation type="submission" date="2009-11" db="EMBL/GenBank/DDBJ databases">
        <authorList>
            <consortium name="The Broad Institute Genome Sequencing Platform"/>
            <person name="Ward D."/>
            <person name="Feldgarden M."/>
            <person name="Earl A."/>
            <person name="Young S.K."/>
            <person name="Zeng Q."/>
            <person name="Koehrsen M."/>
            <person name="Alvarado L."/>
            <person name="Berlin A."/>
            <person name="Bochicchio J."/>
            <person name="Borenstein D."/>
            <person name="Chapman S.B."/>
            <person name="Chen Z."/>
            <person name="Engels R."/>
            <person name="Freedman E."/>
            <person name="Gellesch M."/>
            <person name="Goldberg J."/>
            <person name="Griggs A."/>
            <person name="Gujja S."/>
            <person name="Heilman E."/>
            <person name="Heiman D."/>
            <person name="Hepburn T."/>
            <person name="Howarth C."/>
            <person name="Jen D."/>
            <person name="Larson L."/>
            <person name="Lewis B."/>
            <person name="Mehta T."/>
            <person name="Park D."/>
            <person name="Pearson M."/>
            <person name="Roberts A."/>
            <person name="Saif S."/>
            <person name="Shea T."/>
            <person name="Shenoy N."/>
            <person name="Sisk P."/>
            <person name="Stolte C."/>
            <person name="Sykes S."/>
            <person name="Thomson T."/>
            <person name="Walk T."/>
            <person name="White J."/>
            <person name="Yandava C."/>
            <person name="Izard J."/>
            <person name="Baranova O.V."/>
            <person name="Blanton J.M."/>
            <person name="Tanner A.C."/>
            <person name="Dewhirst F.E."/>
            <person name="Haas B."/>
            <person name="Nusbaum C."/>
            <person name="Birren B."/>
        </authorList>
    </citation>
    <scope>NUCLEOTIDE SEQUENCE [LARGE SCALE GENOMIC DNA]</scope>
    <source>
        <strain evidence="2">1-1 BBBD Race 1</strain>
    </source>
</reference>
<feature type="chain" id="PRO_5009386149" evidence="1">
    <location>
        <begin position="20"/>
        <end position="248"/>
    </location>
</feature>
<protein>
    <submittedName>
        <fullName evidence="2 3">Uncharacterized protein</fullName>
    </submittedName>
</protein>
<proteinExistence type="predicted"/>
<evidence type="ECO:0000313" key="3">
    <source>
        <dbReference type="EnsemblFungi" id="PTTG_02768-t43_1-p1"/>
    </source>
</evidence>
<gene>
    <name evidence="2" type="ORF">PTTG_02768</name>
</gene>
<organism evidence="2">
    <name type="scientific">Puccinia triticina (isolate 1-1 / race 1 (BBBD))</name>
    <name type="common">Brown leaf rust fungus</name>
    <dbReference type="NCBI Taxonomy" id="630390"/>
    <lineage>
        <taxon>Eukaryota</taxon>
        <taxon>Fungi</taxon>
        <taxon>Dikarya</taxon>
        <taxon>Basidiomycota</taxon>
        <taxon>Pucciniomycotina</taxon>
        <taxon>Pucciniomycetes</taxon>
        <taxon>Pucciniales</taxon>
        <taxon>Pucciniaceae</taxon>
        <taxon>Puccinia</taxon>
    </lineage>
</organism>
<dbReference type="VEuPathDB" id="FungiDB:PTTG_02768"/>
<dbReference type="Proteomes" id="UP000005240">
    <property type="component" value="Unassembled WGS sequence"/>
</dbReference>
<accession>A0A0C4EPR5</accession>
<keyword evidence="1" id="KW-0732">Signal</keyword>
<reference evidence="3" key="4">
    <citation type="submission" date="2025-05" db="UniProtKB">
        <authorList>
            <consortium name="EnsemblFungi"/>
        </authorList>
    </citation>
    <scope>IDENTIFICATION</scope>
    <source>
        <strain evidence="3">isolate 1-1 / race 1 (BBBD)</strain>
    </source>
</reference>
<dbReference type="AlphaFoldDB" id="A0A0C4EPR5"/>
<evidence type="ECO:0000256" key="1">
    <source>
        <dbReference type="SAM" id="SignalP"/>
    </source>
</evidence>
<evidence type="ECO:0000313" key="2">
    <source>
        <dbReference type="EMBL" id="OAV97148.1"/>
    </source>
</evidence>
<keyword evidence="4" id="KW-1185">Reference proteome</keyword>
<dbReference type="OrthoDB" id="2498291at2759"/>
<dbReference type="OMA" id="NGQQFHE"/>
<dbReference type="EnsemblFungi" id="PTTG_02768-t43_1">
    <property type="protein sequence ID" value="PTTG_02768-t43_1-p1"/>
    <property type="gene ID" value="PTTG_02768"/>
</dbReference>
<dbReference type="EMBL" id="ADAS02000015">
    <property type="protein sequence ID" value="OAV97148.1"/>
    <property type="molecule type" value="Genomic_DNA"/>
</dbReference>
<name>A0A0C4EPR5_PUCT1</name>
<feature type="signal peptide" evidence="1">
    <location>
        <begin position="1"/>
        <end position="19"/>
    </location>
</feature>
<sequence>MLVSQIITVLGFCLSQARAAAVLPVNDEAIKSFVGLVTRTDVPLENAPGFSKIANSFQKQHSLNGQQFHEDFANAVSPMLDLNDGHTPYLLDSFISFRKTLDDPELADHPAVRKERLQIYRNALYSELVRLGEHKTEKFNSESLQRAHKSLHELLNKNPDGEQPSPTEIFEELKHTVENSNTFKPTMTFTKLDRAQVNEQLKKTNVAGAPKVGPLTGHLPMELFTTQFDHMAHHHQLHATAAPAVAVA</sequence>
<reference evidence="2" key="2">
    <citation type="submission" date="2016-05" db="EMBL/GenBank/DDBJ databases">
        <title>Comparative analysis highlights variable genome content of wheat rusts and divergence of the mating loci.</title>
        <authorList>
            <person name="Cuomo C.A."/>
            <person name="Bakkeren G."/>
            <person name="Szabo L."/>
            <person name="Khalil H."/>
            <person name="Joly D."/>
            <person name="Goldberg J."/>
            <person name="Young S."/>
            <person name="Zeng Q."/>
            <person name="Fellers J."/>
        </authorList>
    </citation>
    <scope>NUCLEOTIDE SEQUENCE [LARGE SCALE GENOMIC DNA]</scope>
    <source>
        <strain evidence="2">1-1 BBBD Race 1</strain>
    </source>
</reference>